<sequence length="849" mass="97069">RCVDCLHRSPLCRECLLDGHRWLPFHRVEEWLPSERFWQRTTLSKLGLVLNLGHGGLPCKTFKTRGDLREMTIVHGRGIERIQVKFCACIQGNARMIASDFDQLMDCDLFPASWVRPMTAFTLAVMKDFQLLALQTQAPAGDLMRYLARSSDNIDPDDVDDRYREYMISQREFAYLSATKRANEQPRRDMNAGSLAVLCPACPQPGINMDPHWQTREDDLRFLDAMYYATDGNFHLNQKIKPMDMADTPLTMGAAYFAHEGDYAKFLPRVPPRKEPEETTCHEFGALGYGAHTGKVSGVVGLYCQRHMFALAGGLVDLQKGERFANVDYVMLTALQPYMDLTTHVSGYDINCQYRINLEDRLKWMRENTADLGSIQKYRIPLTLAAVGKFHLPAHCASCRIFFSFHFLPWCAMTDGEAAERLWAILNSIGNATREMTPGNRHDFINAMLSDLNARRVHGIAKYLARKHNEAAEALVWVREELELVEREAKEAVIEWRKKLATWQADVLDIKKHKDMSNPFEPEKSAAATSGKPGDRLSAFMLDDEQAAAGDEADEGRDSGKRKQSEDVEGKQAGTKQKQTKKVAGQDATDDRGDGKQDKRLQDEESKPARSRRARKEVTNGEMLGNVRDRRVLLPSCFNKEVIEHASMTEAADIERGLREGQCNDALDALDGLRVGLISSYSFTLYKKESKHTQGMATRTKTMDNRKRDTIDQDTTTYRRARQARIALGMSETDEDCPRLKKEDIKSFTVYTADAKLGESRRQTSWIWSKFENLLTSKNKSLSTWTRSALKALWFRRTSLYKRWWEESLLVNEEMRRVRRTFEHFRDSWLDTAHKSDASDPGRAAYARR</sequence>
<keyword evidence="2" id="KW-1185">Reference proteome</keyword>
<protein>
    <submittedName>
        <fullName evidence="1">Uncharacterized protein</fullName>
    </submittedName>
</protein>
<reference evidence="1" key="1">
    <citation type="submission" date="2021-02" db="EMBL/GenBank/DDBJ databases">
        <authorList>
            <consortium name="DOE Joint Genome Institute"/>
            <person name="Ahrendt S."/>
            <person name="Looney B.P."/>
            <person name="Miyauchi S."/>
            <person name="Morin E."/>
            <person name="Drula E."/>
            <person name="Courty P.E."/>
            <person name="Chicoki N."/>
            <person name="Fauchery L."/>
            <person name="Kohler A."/>
            <person name="Kuo A."/>
            <person name="Labutti K."/>
            <person name="Pangilinan J."/>
            <person name="Lipzen A."/>
            <person name="Riley R."/>
            <person name="Andreopoulos W."/>
            <person name="He G."/>
            <person name="Johnson J."/>
            <person name="Barry K.W."/>
            <person name="Grigoriev I.V."/>
            <person name="Nagy L."/>
            <person name="Hibbett D."/>
            <person name="Henrissat B."/>
            <person name="Matheny P.B."/>
            <person name="Labbe J."/>
            <person name="Martin F."/>
        </authorList>
    </citation>
    <scope>NUCLEOTIDE SEQUENCE</scope>
    <source>
        <strain evidence="1">FP105234-sp</strain>
    </source>
</reference>
<evidence type="ECO:0000313" key="2">
    <source>
        <dbReference type="Proteomes" id="UP000814033"/>
    </source>
</evidence>
<dbReference type="Proteomes" id="UP000814033">
    <property type="component" value="Unassembled WGS sequence"/>
</dbReference>
<feature type="non-terminal residue" evidence="1">
    <location>
        <position position="849"/>
    </location>
</feature>
<name>A0ACB8S2N6_9AGAM</name>
<organism evidence="1 2">
    <name type="scientific">Auriscalpium vulgare</name>
    <dbReference type="NCBI Taxonomy" id="40419"/>
    <lineage>
        <taxon>Eukaryota</taxon>
        <taxon>Fungi</taxon>
        <taxon>Dikarya</taxon>
        <taxon>Basidiomycota</taxon>
        <taxon>Agaricomycotina</taxon>
        <taxon>Agaricomycetes</taxon>
        <taxon>Russulales</taxon>
        <taxon>Auriscalpiaceae</taxon>
        <taxon>Auriscalpium</taxon>
    </lineage>
</organism>
<accession>A0ACB8S2N6</accession>
<proteinExistence type="predicted"/>
<dbReference type="EMBL" id="MU275864">
    <property type="protein sequence ID" value="KAI0050260.1"/>
    <property type="molecule type" value="Genomic_DNA"/>
</dbReference>
<evidence type="ECO:0000313" key="1">
    <source>
        <dbReference type="EMBL" id="KAI0050260.1"/>
    </source>
</evidence>
<feature type="non-terminal residue" evidence="1">
    <location>
        <position position="1"/>
    </location>
</feature>
<gene>
    <name evidence="1" type="ORF">FA95DRAFT_1454082</name>
</gene>
<comment type="caution">
    <text evidence="1">The sequence shown here is derived from an EMBL/GenBank/DDBJ whole genome shotgun (WGS) entry which is preliminary data.</text>
</comment>
<reference evidence="1" key="2">
    <citation type="journal article" date="2022" name="New Phytol.">
        <title>Evolutionary transition to the ectomycorrhizal habit in the genomes of a hyperdiverse lineage of mushroom-forming fungi.</title>
        <authorList>
            <person name="Looney B."/>
            <person name="Miyauchi S."/>
            <person name="Morin E."/>
            <person name="Drula E."/>
            <person name="Courty P.E."/>
            <person name="Kohler A."/>
            <person name="Kuo A."/>
            <person name="LaButti K."/>
            <person name="Pangilinan J."/>
            <person name="Lipzen A."/>
            <person name="Riley R."/>
            <person name="Andreopoulos W."/>
            <person name="He G."/>
            <person name="Johnson J."/>
            <person name="Nolan M."/>
            <person name="Tritt A."/>
            <person name="Barry K.W."/>
            <person name="Grigoriev I.V."/>
            <person name="Nagy L.G."/>
            <person name="Hibbett D."/>
            <person name="Henrissat B."/>
            <person name="Matheny P.B."/>
            <person name="Labbe J."/>
            <person name="Martin F.M."/>
        </authorList>
    </citation>
    <scope>NUCLEOTIDE SEQUENCE</scope>
    <source>
        <strain evidence="1">FP105234-sp</strain>
    </source>
</reference>